<dbReference type="OrthoDB" id="9796641at2"/>
<dbReference type="Pfam" id="PF14384">
    <property type="entry name" value="BrnA_antitoxin"/>
    <property type="match status" value="1"/>
</dbReference>
<keyword evidence="2" id="KW-1185">Reference proteome</keyword>
<dbReference type="RefSeq" id="WP_087147187.1">
    <property type="nucleotide sequence ID" value="NZ_FUKJ01000227.1"/>
</dbReference>
<name>A0A1R4H9P4_9GAMM</name>
<evidence type="ECO:0000313" key="1">
    <source>
        <dbReference type="EMBL" id="SJM92965.1"/>
    </source>
</evidence>
<dbReference type="InterPro" id="IPR025528">
    <property type="entry name" value="BrnA_antitoxin"/>
</dbReference>
<protein>
    <recommendedName>
        <fullName evidence="3">BrnA antitoxin of type II toxin-antitoxin system</fullName>
    </recommendedName>
</protein>
<dbReference type="EMBL" id="FUKJ01000227">
    <property type="protein sequence ID" value="SJM92965.1"/>
    <property type="molecule type" value="Genomic_DNA"/>
</dbReference>
<sequence>MNEKLIIIRSDLSKADTHIIQPEEYDELPELNDEFFEKADLYEGTKLIRRGRPAGNSVKEQLTIRFDKDILEAFRSTGSGWQTRMNDALKEWLKEHVIG</sequence>
<dbReference type="Proteomes" id="UP000195442">
    <property type="component" value="Unassembled WGS sequence"/>
</dbReference>
<evidence type="ECO:0008006" key="3">
    <source>
        <dbReference type="Google" id="ProtNLM"/>
    </source>
</evidence>
<proteinExistence type="predicted"/>
<organism evidence="1 2">
    <name type="scientific">Crenothrix polyspora</name>
    <dbReference type="NCBI Taxonomy" id="360316"/>
    <lineage>
        <taxon>Bacteria</taxon>
        <taxon>Pseudomonadati</taxon>
        <taxon>Pseudomonadota</taxon>
        <taxon>Gammaproteobacteria</taxon>
        <taxon>Methylococcales</taxon>
        <taxon>Crenotrichaceae</taxon>
        <taxon>Crenothrix</taxon>
    </lineage>
</organism>
<reference evidence="2" key="1">
    <citation type="submission" date="2017-02" db="EMBL/GenBank/DDBJ databases">
        <authorList>
            <person name="Daims H."/>
        </authorList>
    </citation>
    <scope>NUCLEOTIDE SEQUENCE [LARGE SCALE GENOMIC DNA]</scope>
</reference>
<gene>
    <name evidence="1" type="ORF">CRENPOLYSF2_3020002</name>
</gene>
<evidence type="ECO:0000313" key="2">
    <source>
        <dbReference type="Proteomes" id="UP000195442"/>
    </source>
</evidence>
<accession>A0A1R4H9P4</accession>
<dbReference type="AlphaFoldDB" id="A0A1R4H9P4"/>